<evidence type="ECO:0000259" key="2">
    <source>
        <dbReference type="Pfam" id="PF00437"/>
    </source>
</evidence>
<dbReference type="SUPFAM" id="SSF52540">
    <property type="entry name" value="P-loop containing nucleoside triphosphate hydrolases"/>
    <property type="match status" value="1"/>
</dbReference>
<dbReference type="PANTHER" id="PTHR30486">
    <property type="entry name" value="TWITCHING MOTILITY PROTEIN PILT"/>
    <property type="match status" value="1"/>
</dbReference>
<sequence length="387" mass="40658">MHHALAEKMAHIVAAEPALAADPAALARRIRVEAGVISDVDVLAIMRQLRNDTTGLGVLEAVLAQPGVTDVVVNGPDQVFFDRGQGLERASVRFADAAEVRRLATRLAVAAGARLDDAQPFADGRLTRPDGAAIRIHALLSPPAVGAPCLSLRVLRQSQTSLEALVTNGTVPEDIAALLRGLVAHQVSFLIIGGTGSGKTTLLSALLGQVAASQRIIVIEDTTELAPDHPHVVSLVARRANAEGSGEISLSLLLRQALRMRPDRIVVGEIRGAEVVDLLAALNTGHEGGAGTLHANSLQEVPARVEALAAVGGMDRASAHSQLAAAVRVVLAMRRRSDGTRELAQIGLLEPTPGQQQVCAQVVWDSTHGRREGFAQLLALVGCEEER</sequence>
<reference evidence="3 4" key="1">
    <citation type="submission" date="2020-11" db="EMBL/GenBank/DDBJ databases">
        <title>Corynebacterium sp. ZJ-599.</title>
        <authorList>
            <person name="Zhou J."/>
        </authorList>
    </citation>
    <scope>NUCLEOTIDE SEQUENCE [LARGE SCALE GENOMIC DNA]</scope>
    <source>
        <strain evidence="3 4">ZJ-599</strain>
    </source>
</reference>
<dbReference type="InterPro" id="IPR001482">
    <property type="entry name" value="T2SS/T4SS_dom"/>
</dbReference>
<dbReference type="GO" id="GO:0016887">
    <property type="term" value="F:ATP hydrolysis activity"/>
    <property type="evidence" value="ECO:0007669"/>
    <property type="project" value="InterPro"/>
</dbReference>
<feature type="domain" description="Bacterial type II secretion system protein E" evidence="2">
    <location>
        <begin position="55"/>
        <end position="334"/>
    </location>
</feature>
<dbReference type="Gene3D" id="3.40.50.300">
    <property type="entry name" value="P-loop containing nucleotide triphosphate hydrolases"/>
    <property type="match status" value="1"/>
</dbReference>
<dbReference type="InterPro" id="IPR027417">
    <property type="entry name" value="P-loop_NTPase"/>
</dbReference>
<keyword evidence="4" id="KW-1185">Reference proteome</keyword>
<comment type="similarity">
    <text evidence="1">Belongs to the GSP E family.</text>
</comment>
<evidence type="ECO:0000313" key="4">
    <source>
        <dbReference type="Proteomes" id="UP000594681"/>
    </source>
</evidence>
<accession>A0A7T0KGE9</accession>
<name>A0A7T0KGE9_9CORY</name>
<proteinExistence type="inferred from homology"/>
<evidence type="ECO:0000256" key="1">
    <source>
        <dbReference type="ARBA" id="ARBA00006611"/>
    </source>
</evidence>
<protein>
    <submittedName>
        <fullName evidence="3">TadA family conjugal transfer-associated ATPase</fullName>
    </submittedName>
</protein>
<organism evidence="3 4">
    <name type="scientific">Corynebacterium lizhenjunii</name>
    <dbReference type="NCBI Taxonomy" id="2709394"/>
    <lineage>
        <taxon>Bacteria</taxon>
        <taxon>Bacillati</taxon>
        <taxon>Actinomycetota</taxon>
        <taxon>Actinomycetes</taxon>
        <taxon>Mycobacteriales</taxon>
        <taxon>Corynebacteriaceae</taxon>
        <taxon>Corynebacterium</taxon>
    </lineage>
</organism>
<dbReference type="AlphaFoldDB" id="A0A7T0KGE9"/>
<dbReference type="CDD" id="cd01130">
    <property type="entry name" value="VirB11-like_ATPase"/>
    <property type="match status" value="1"/>
</dbReference>
<dbReference type="Gene3D" id="3.30.450.380">
    <property type="match status" value="1"/>
</dbReference>
<dbReference type="NCBIfam" id="TIGR03819">
    <property type="entry name" value="heli_sec_ATPase"/>
    <property type="match status" value="1"/>
</dbReference>
<evidence type="ECO:0000313" key="3">
    <source>
        <dbReference type="EMBL" id="QPK80240.1"/>
    </source>
</evidence>
<dbReference type="InterPro" id="IPR050921">
    <property type="entry name" value="T4SS_GSP_E_ATPase"/>
</dbReference>
<dbReference type="Proteomes" id="UP000594681">
    <property type="component" value="Chromosome"/>
</dbReference>
<dbReference type="InterPro" id="IPR022399">
    <property type="entry name" value="TadA-like_ATPase"/>
</dbReference>
<dbReference type="EMBL" id="CP064954">
    <property type="protein sequence ID" value="QPK80240.1"/>
    <property type="molecule type" value="Genomic_DNA"/>
</dbReference>
<dbReference type="PANTHER" id="PTHR30486:SF6">
    <property type="entry name" value="TYPE IV PILUS RETRACTATION ATPASE PILT"/>
    <property type="match status" value="1"/>
</dbReference>
<dbReference type="KEGG" id="cliz:G7Y31_01055"/>
<gene>
    <name evidence="3" type="ORF">G7Y31_01055</name>
</gene>
<dbReference type="Pfam" id="PF00437">
    <property type="entry name" value="T2SSE"/>
    <property type="match status" value="1"/>
</dbReference>